<dbReference type="GeneID" id="24255057"/>
<dbReference type="KEGG" id="ctc:CTC_01554"/>
<accession>Q894I9</accession>
<organism evidence="2 3">
    <name type="scientific">Clostridium tetani (strain Massachusetts / E88)</name>
    <dbReference type="NCBI Taxonomy" id="212717"/>
    <lineage>
        <taxon>Bacteria</taxon>
        <taxon>Bacillati</taxon>
        <taxon>Bacillota</taxon>
        <taxon>Clostridia</taxon>
        <taxon>Eubacteriales</taxon>
        <taxon>Clostridiaceae</taxon>
        <taxon>Clostridium</taxon>
    </lineage>
</organism>
<dbReference type="EMBL" id="AE015927">
    <property type="protein sequence ID" value="AAO36103.1"/>
    <property type="molecule type" value="Genomic_DNA"/>
</dbReference>
<dbReference type="NCBIfam" id="TIGR01641">
    <property type="entry name" value="phageSPP1_gp7"/>
    <property type="match status" value="1"/>
</dbReference>
<dbReference type="RefSeq" id="WP_011099763.1">
    <property type="nucleotide sequence ID" value="NC_004557.1"/>
</dbReference>
<dbReference type="HOGENOM" id="CLU_017434_2_0_9"/>
<dbReference type="AlphaFoldDB" id="Q894I9"/>
<dbReference type="STRING" id="212717.CTC_01554"/>
<dbReference type="InterPro" id="IPR006528">
    <property type="entry name" value="Phage_head_morphogenesis_dom"/>
</dbReference>
<evidence type="ECO:0000313" key="2">
    <source>
        <dbReference type="EMBL" id="AAO36103.1"/>
    </source>
</evidence>
<dbReference type="Proteomes" id="UP000001412">
    <property type="component" value="Chromosome"/>
</dbReference>
<feature type="domain" description="Phage head morphogenesis" evidence="1">
    <location>
        <begin position="164"/>
        <end position="255"/>
    </location>
</feature>
<evidence type="ECO:0000259" key="1">
    <source>
        <dbReference type="Pfam" id="PF04233"/>
    </source>
</evidence>
<dbReference type="Pfam" id="PF04233">
    <property type="entry name" value="Phage_Mu_F"/>
    <property type="match status" value="1"/>
</dbReference>
<reference evidence="2 3" key="1">
    <citation type="journal article" date="2003" name="Proc. Natl. Acad. Sci. U.S.A.">
        <title>The genome sequence of Clostridium tetani, the causative agent of tetanus disease.</title>
        <authorList>
            <person name="Brueggemann H."/>
            <person name="Baumer S."/>
            <person name="Fricke W.F."/>
            <person name="Wiezer A."/>
            <person name="Liesegang H."/>
            <person name="Decker I."/>
            <person name="Herzberg C."/>
            <person name="Martinez-Arias R."/>
            <person name="Merkl R."/>
            <person name="Henne A."/>
            <person name="Gottschalk G."/>
        </authorList>
    </citation>
    <scope>NUCLEOTIDE SEQUENCE [LARGE SCALE GENOMIC DNA]</scope>
    <source>
        <strain evidence="3">Massachusetts / E88</strain>
    </source>
</reference>
<evidence type="ECO:0000313" key="3">
    <source>
        <dbReference type="Proteomes" id="UP000001412"/>
    </source>
</evidence>
<protein>
    <submittedName>
        <fullName evidence="2">Putative phage protein</fullName>
    </submittedName>
</protein>
<keyword evidence="3" id="KW-1185">Reference proteome</keyword>
<sequence>MNKLYKDLYLQFEQESYNLADKKSKDIYKQQKKDKEELLNKIARVILTYTVVEEVLSIGDKDKKTLAKEFNSIISGICTDQYKIEKSITKDILSIVSKDKYCEDGYLLNIGIDFNLKKLTDKQIEKIVNDKIKDEIWSNRLWKNKKKLEKELKKEVGTFLKGKTNVNKIEKNIKNKFNQNAYNTKRLIETEVCRCQSTVNDVFAKEYGIEKQMFIATLDKRTSNICRSYDGQEFNVDDTKKPIPPLHPLCRSVLINIPSDNWKPKVRKDNITKEYVPFINYNEWAKKQDI</sequence>
<proteinExistence type="predicted"/>
<dbReference type="OrthoDB" id="9765386at2"/>
<name>Q894I9_CLOTE</name>
<gene>
    <name evidence="2" type="ordered locus">CTC_01554</name>
</gene>